<dbReference type="HOGENOM" id="CLU_2146582_0_0_1"/>
<dbReference type="OrthoDB" id="206201at2759"/>
<keyword evidence="2" id="KW-1185">Reference proteome</keyword>
<dbReference type="EMBL" id="KN832870">
    <property type="protein sequence ID" value="KIN08847.1"/>
    <property type="molecule type" value="Genomic_DNA"/>
</dbReference>
<evidence type="ECO:0000313" key="1">
    <source>
        <dbReference type="EMBL" id="KIN08847.1"/>
    </source>
</evidence>
<dbReference type="Proteomes" id="UP000054321">
    <property type="component" value="Unassembled WGS sequence"/>
</dbReference>
<reference evidence="1 2" key="1">
    <citation type="submission" date="2014-04" db="EMBL/GenBank/DDBJ databases">
        <authorList>
            <consortium name="DOE Joint Genome Institute"/>
            <person name="Kuo A."/>
            <person name="Martino E."/>
            <person name="Perotto S."/>
            <person name="Kohler A."/>
            <person name="Nagy L.G."/>
            <person name="Floudas D."/>
            <person name="Copeland A."/>
            <person name="Barry K.W."/>
            <person name="Cichocki N."/>
            <person name="Veneault-Fourrey C."/>
            <person name="LaButti K."/>
            <person name="Lindquist E.A."/>
            <person name="Lipzen A."/>
            <person name="Lundell T."/>
            <person name="Morin E."/>
            <person name="Murat C."/>
            <person name="Sun H."/>
            <person name="Tunlid A."/>
            <person name="Henrissat B."/>
            <person name="Grigoriev I.V."/>
            <person name="Hibbett D.S."/>
            <person name="Martin F."/>
            <person name="Nordberg H.P."/>
            <person name="Cantor M.N."/>
            <person name="Hua S.X."/>
        </authorList>
    </citation>
    <scope>NUCLEOTIDE SEQUENCE [LARGE SCALE GENOMIC DNA]</scope>
    <source>
        <strain evidence="1 2">Zn</strain>
    </source>
</reference>
<accession>A0A0C3I376</accession>
<sequence>MDDELLIAEADEALLLGILSLFTSTLSQDKSVKSSYFENFCTLFSAEAQLFETWLIEQDAKIDKSSEFYLEILDNVLALFESLVGDGVSASSNNAIPFVCNAKSGNRFSCTS</sequence>
<name>A0A0C3I376_OIDMZ</name>
<gene>
    <name evidence="1" type="ORF">OIDMADRAFT_16770</name>
</gene>
<reference evidence="2" key="2">
    <citation type="submission" date="2015-01" db="EMBL/GenBank/DDBJ databases">
        <title>Evolutionary Origins and Diversification of the Mycorrhizal Mutualists.</title>
        <authorList>
            <consortium name="DOE Joint Genome Institute"/>
            <consortium name="Mycorrhizal Genomics Consortium"/>
            <person name="Kohler A."/>
            <person name="Kuo A."/>
            <person name="Nagy L.G."/>
            <person name="Floudas D."/>
            <person name="Copeland A."/>
            <person name="Barry K.W."/>
            <person name="Cichocki N."/>
            <person name="Veneault-Fourrey C."/>
            <person name="LaButti K."/>
            <person name="Lindquist E.A."/>
            <person name="Lipzen A."/>
            <person name="Lundell T."/>
            <person name="Morin E."/>
            <person name="Murat C."/>
            <person name="Riley R."/>
            <person name="Ohm R."/>
            <person name="Sun H."/>
            <person name="Tunlid A."/>
            <person name="Henrissat B."/>
            <person name="Grigoriev I.V."/>
            <person name="Hibbett D.S."/>
            <person name="Martin F."/>
        </authorList>
    </citation>
    <scope>NUCLEOTIDE SEQUENCE [LARGE SCALE GENOMIC DNA]</scope>
    <source>
        <strain evidence="2">Zn</strain>
    </source>
</reference>
<proteinExistence type="predicted"/>
<dbReference type="AlphaFoldDB" id="A0A0C3I376"/>
<organism evidence="1 2">
    <name type="scientific">Oidiodendron maius (strain Zn)</name>
    <dbReference type="NCBI Taxonomy" id="913774"/>
    <lineage>
        <taxon>Eukaryota</taxon>
        <taxon>Fungi</taxon>
        <taxon>Dikarya</taxon>
        <taxon>Ascomycota</taxon>
        <taxon>Pezizomycotina</taxon>
        <taxon>Leotiomycetes</taxon>
        <taxon>Leotiomycetes incertae sedis</taxon>
        <taxon>Myxotrichaceae</taxon>
        <taxon>Oidiodendron</taxon>
    </lineage>
</organism>
<evidence type="ECO:0000313" key="2">
    <source>
        <dbReference type="Proteomes" id="UP000054321"/>
    </source>
</evidence>
<protein>
    <submittedName>
        <fullName evidence="1">Uncharacterized protein</fullName>
    </submittedName>
</protein>
<dbReference type="InParanoid" id="A0A0C3I376"/>